<keyword evidence="2" id="KW-0812">Transmembrane</keyword>
<organism evidence="4 5">
    <name type="scientific">Macrolepiota fuliginosa MF-IS2</name>
    <dbReference type="NCBI Taxonomy" id="1400762"/>
    <lineage>
        <taxon>Eukaryota</taxon>
        <taxon>Fungi</taxon>
        <taxon>Dikarya</taxon>
        <taxon>Basidiomycota</taxon>
        <taxon>Agaricomycotina</taxon>
        <taxon>Agaricomycetes</taxon>
        <taxon>Agaricomycetidae</taxon>
        <taxon>Agaricales</taxon>
        <taxon>Agaricineae</taxon>
        <taxon>Agaricaceae</taxon>
        <taxon>Macrolepiota</taxon>
    </lineage>
</organism>
<accession>A0A9P5XLM7</accession>
<dbReference type="InterPro" id="IPR045339">
    <property type="entry name" value="DUF6534"/>
</dbReference>
<sequence>MDPLQAVIQTIIPSTLGAVFVGFAVSCVVYGILMTQVFYYFRGYPLDKPMYKISVMAILLLETADQAFIGHLVYYYSISNFGQWAVLLKASMTWSLILQLTVGAVVGLIVKTYFGLRVWRFSGRNIYITGFILFLAFAQMGLAVAYATKAFMLPSIFAARQLQILGSVSLGTGVLTDVVTAATLCFFLNRLRTGHKTSDSLVNMLCSYAINTGILTSAVSITTLVLYDIMPDNLYFVATYFTLSKLYAISFMATLNTRRQVRGRGTEQQGDTTNHTNMFHLGTRVPSMGPSDLDQWDKVMPSRARGGSVLMEVPQIYAKDEFPYNSFHPGVGSQKNSVGRAF</sequence>
<feature type="transmembrane region" description="Helical" evidence="2">
    <location>
        <begin position="20"/>
        <end position="41"/>
    </location>
</feature>
<proteinExistence type="predicted"/>
<feature type="compositionally biased region" description="Polar residues" evidence="1">
    <location>
        <begin position="266"/>
        <end position="277"/>
    </location>
</feature>
<feature type="transmembrane region" description="Helical" evidence="2">
    <location>
        <begin position="126"/>
        <end position="148"/>
    </location>
</feature>
<reference evidence="4" key="1">
    <citation type="submission" date="2020-11" db="EMBL/GenBank/DDBJ databases">
        <authorList>
            <consortium name="DOE Joint Genome Institute"/>
            <person name="Ahrendt S."/>
            <person name="Riley R."/>
            <person name="Andreopoulos W."/>
            <person name="Labutti K."/>
            <person name="Pangilinan J."/>
            <person name="Ruiz-Duenas F.J."/>
            <person name="Barrasa J.M."/>
            <person name="Sanchez-Garcia M."/>
            <person name="Camarero S."/>
            <person name="Miyauchi S."/>
            <person name="Serrano A."/>
            <person name="Linde D."/>
            <person name="Babiker R."/>
            <person name="Drula E."/>
            <person name="Ayuso-Fernandez I."/>
            <person name="Pacheco R."/>
            <person name="Padilla G."/>
            <person name="Ferreira P."/>
            <person name="Barriuso J."/>
            <person name="Kellner H."/>
            <person name="Castanera R."/>
            <person name="Alfaro M."/>
            <person name="Ramirez L."/>
            <person name="Pisabarro A.G."/>
            <person name="Kuo A."/>
            <person name="Tritt A."/>
            <person name="Lipzen A."/>
            <person name="He G."/>
            <person name="Yan M."/>
            <person name="Ng V."/>
            <person name="Cullen D."/>
            <person name="Martin F."/>
            <person name="Rosso M.-N."/>
            <person name="Henrissat B."/>
            <person name="Hibbett D."/>
            <person name="Martinez A.T."/>
            <person name="Grigoriev I.V."/>
        </authorList>
    </citation>
    <scope>NUCLEOTIDE SEQUENCE</scope>
    <source>
        <strain evidence="4">MF-IS2</strain>
    </source>
</reference>
<feature type="transmembrane region" description="Helical" evidence="2">
    <location>
        <begin position="201"/>
        <end position="227"/>
    </location>
</feature>
<evidence type="ECO:0000256" key="2">
    <source>
        <dbReference type="SAM" id="Phobius"/>
    </source>
</evidence>
<evidence type="ECO:0000313" key="4">
    <source>
        <dbReference type="EMBL" id="KAF9451820.1"/>
    </source>
</evidence>
<dbReference type="PANTHER" id="PTHR40465">
    <property type="entry name" value="CHROMOSOME 1, WHOLE GENOME SHOTGUN SEQUENCE"/>
    <property type="match status" value="1"/>
</dbReference>
<feature type="transmembrane region" description="Helical" evidence="2">
    <location>
        <begin position="53"/>
        <end position="76"/>
    </location>
</feature>
<dbReference type="AlphaFoldDB" id="A0A9P5XLM7"/>
<keyword evidence="5" id="KW-1185">Reference proteome</keyword>
<gene>
    <name evidence="4" type="ORF">P691DRAFT_806472</name>
</gene>
<feature type="transmembrane region" description="Helical" evidence="2">
    <location>
        <begin position="233"/>
        <end position="255"/>
    </location>
</feature>
<evidence type="ECO:0000259" key="3">
    <source>
        <dbReference type="Pfam" id="PF20152"/>
    </source>
</evidence>
<evidence type="ECO:0000313" key="5">
    <source>
        <dbReference type="Proteomes" id="UP000807342"/>
    </source>
</evidence>
<evidence type="ECO:0000256" key="1">
    <source>
        <dbReference type="SAM" id="MobiDB-lite"/>
    </source>
</evidence>
<keyword evidence="2" id="KW-1133">Transmembrane helix</keyword>
<feature type="domain" description="DUF6534" evidence="3">
    <location>
        <begin position="174"/>
        <end position="259"/>
    </location>
</feature>
<dbReference type="PANTHER" id="PTHR40465:SF1">
    <property type="entry name" value="DUF6534 DOMAIN-CONTAINING PROTEIN"/>
    <property type="match status" value="1"/>
</dbReference>
<feature type="transmembrane region" description="Helical" evidence="2">
    <location>
        <begin position="168"/>
        <end position="189"/>
    </location>
</feature>
<feature type="region of interest" description="Disordered" evidence="1">
    <location>
        <begin position="261"/>
        <end position="280"/>
    </location>
</feature>
<protein>
    <recommendedName>
        <fullName evidence="3">DUF6534 domain-containing protein</fullName>
    </recommendedName>
</protein>
<dbReference type="OrthoDB" id="3190888at2759"/>
<dbReference type="Proteomes" id="UP000807342">
    <property type="component" value="Unassembled WGS sequence"/>
</dbReference>
<keyword evidence="2" id="KW-0472">Membrane</keyword>
<dbReference type="Pfam" id="PF20152">
    <property type="entry name" value="DUF6534"/>
    <property type="match status" value="1"/>
</dbReference>
<name>A0A9P5XLM7_9AGAR</name>
<feature type="transmembrane region" description="Helical" evidence="2">
    <location>
        <begin position="96"/>
        <end position="114"/>
    </location>
</feature>
<comment type="caution">
    <text evidence="4">The sequence shown here is derived from an EMBL/GenBank/DDBJ whole genome shotgun (WGS) entry which is preliminary data.</text>
</comment>
<dbReference type="EMBL" id="MU151079">
    <property type="protein sequence ID" value="KAF9451820.1"/>
    <property type="molecule type" value="Genomic_DNA"/>
</dbReference>